<evidence type="ECO:0000313" key="2">
    <source>
        <dbReference type="Proteomes" id="UP000476055"/>
    </source>
</evidence>
<organism evidence="1 2">
    <name type="scientific">Waltera intestinalis</name>
    <dbReference type="NCBI Taxonomy" id="2606635"/>
    <lineage>
        <taxon>Bacteria</taxon>
        <taxon>Bacillati</taxon>
        <taxon>Bacillota</taxon>
        <taxon>Clostridia</taxon>
        <taxon>Lachnospirales</taxon>
        <taxon>Lachnospiraceae</taxon>
        <taxon>Waltera</taxon>
    </lineage>
</organism>
<dbReference type="PROSITE" id="PS51365">
    <property type="entry name" value="RENAL_DIPEPTIDASE_2"/>
    <property type="match status" value="1"/>
</dbReference>
<dbReference type="GO" id="GO:0070573">
    <property type="term" value="F:metallodipeptidase activity"/>
    <property type="evidence" value="ECO:0007669"/>
    <property type="project" value="InterPro"/>
</dbReference>
<dbReference type="Proteomes" id="UP000476055">
    <property type="component" value="Unassembled WGS sequence"/>
</dbReference>
<accession>A0A6L5YG98</accession>
<name>A0A6L5YG98_9FIRM</name>
<dbReference type="Gene3D" id="3.20.20.140">
    <property type="entry name" value="Metal-dependent hydrolases"/>
    <property type="match status" value="1"/>
</dbReference>
<dbReference type="EMBL" id="VUMU01000003">
    <property type="protein sequence ID" value="MST57304.1"/>
    <property type="molecule type" value="Genomic_DNA"/>
</dbReference>
<dbReference type="InterPro" id="IPR032466">
    <property type="entry name" value="Metal_Hydrolase"/>
</dbReference>
<gene>
    <name evidence="1" type="ORF">FYJ59_03460</name>
</gene>
<dbReference type="InterPro" id="IPR008257">
    <property type="entry name" value="Pept_M19"/>
</dbReference>
<sequence length="329" mass="36519">MYRVIDLHCDTIPNMYSDFREGKETSLLSNSGRIDLNRMREGGYICQCFSLFTHLGVLKKRGESPFTHVLGLADFWKTQIAEYPDIIGQVTTAESMEENARMGKLSAMMTVEEGGVYEGKLENLYALYDKGVRMSTLTWNFANELGYPNSAIAPGSPRIPDMVNGLTDTGKSFVEEMERIGILIDVSHLNDAGIRDIFELTHGPVIASHSNARTLCSHLRNLSDNNIRMIGERGGVIGINYFVGFLEDGGKIGRIEKMVEHMQYIKNLAGIDAIALGSDFDGFGEPCELSGAEKMQQLAAEMERQGFSSSEIEKVFSLNALRVFRSVLS</sequence>
<dbReference type="RefSeq" id="WP_154495281.1">
    <property type="nucleotide sequence ID" value="NZ_VUMU01000003.1"/>
</dbReference>
<dbReference type="AlphaFoldDB" id="A0A6L5YG98"/>
<comment type="caution">
    <text evidence="1">The sequence shown here is derived from an EMBL/GenBank/DDBJ whole genome shotgun (WGS) entry which is preliminary data.</text>
</comment>
<dbReference type="SUPFAM" id="SSF51556">
    <property type="entry name" value="Metallo-dependent hydrolases"/>
    <property type="match status" value="1"/>
</dbReference>
<proteinExistence type="predicted"/>
<evidence type="ECO:0000313" key="1">
    <source>
        <dbReference type="EMBL" id="MST57304.1"/>
    </source>
</evidence>
<reference evidence="1 2" key="1">
    <citation type="submission" date="2019-08" db="EMBL/GenBank/DDBJ databases">
        <title>In-depth cultivation of the pig gut microbiome towards novel bacterial diversity and tailored functional studies.</title>
        <authorList>
            <person name="Wylensek D."/>
            <person name="Hitch T.C.A."/>
            <person name="Clavel T."/>
        </authorList>
    </citation>
    <scope>NUCLEOTIDE SEQUENCE [LARGE SCALE GENOMIC DNA]</scope>
    <source>
        <strain evidence="1 2">WCA3-601-WT-6H</strain>
    </source>
</reference>
<dbReference type="GO" id="GO:0006508">
    <property type="term" value="P:proteolysis"/>
    <property type="evidence" value="ECO:0007669"/>
    <property type="project" value="InterPro"/>
</dbReference>
<dbReference type="PANTHER" id="PTHR10443:SF12">
    <property type="entry name" value="DIPEPTIDASE"/>
    <property type="match status" value="1"/>
</dbReference>
<protein>
    <submittedName>
        <fullName evidence="1">Membrane dipeptidase</fullName>
    </submittedName>
</protein>
<dbReference type="CDD" id="cd01301">
    <property type="entry name" value="rDP_like"/>
    <property type="match status" value="1"/>
</dbReference>
<dbReference type="PANTHER" id="PTHR10443">
    <property type="entry name" value="MICROSOMAL DIPEPTIDASE"/>
    <property type="match status" value="1"/>
</dbReference>
<dbReference type="Pfam" id="PF01244">
    <property type="entry name" value="Peptidase_M19"/>
    <property type="match status" value="1"/>
</dbReference>
<keyword evidence="2" id="KW-1185">Reference proteome</keyword>